<dbReference type="EMBL" id="JADGJH010002043">
    <property type="protein sequence ID" value="KAJ3104673.1"/>
    <property type="molecule type" value="Genomic_DNA"/>
</dbReference>
<reference evidence="1" key="1">
    <citation type="submission" date="2020-05" db="EMBL/GenBank/DDBJ databases">
        <title>Phylogenomic resolution of chytrid fungi.</title>
        <authorList>
            <person name="Stajich J.E."/>
            <person name="Amses K."/>
            <person name="Simmons R."/>
            <person name="Seto K."/>
            <person name="Myers J."/>
            <person name="Bonds A."/>
            <person name="Quandt C.A."/>
            <person name="Barry K."/>
            <person name="Liu P."/>
            <person name="Grigoriev I."/>
            <person name="Longcore J.E."/>
            <person name="James T.Y."/>
        </authorList>
    </citation>
    <scope>NUCLEOTIDE SEQUENCE</scope>
    <source>
        <strain evidence="1">JEL0513</strain>
    </source>
</reference>
<keyword evidence="2" id="KW-1185">Reference proteome</keyword>
<evidence type="ECO:0000313" key="1">
    <source>
        <dbReference type="EMBL" id="KAJ3104673.1"/>
    </source>
</evidence>
<sequence>MNWIISHNSIFDAAKTDEGNKAYEGDDKINDGMRDNDAANDTQLAALSDEGWEEEWISYSPHIATTAKPIKRHMPN</sequence>
<gene>
    <name evidence="1" type="ORF">HK100_004019</name>
</gene>
<accession>A0AAD5SW98</accession>
<protein>
    <submittedName>
        <fullName evidence="1">Uncharacterized protein</fullName>
    </submittedName>
</protein>
<dbReference type="Proteomes" id="UP001211907">
    <property type="component" value="Unassembled WGS sequence"/>
</dbReference>
<comment type="caution">
    <text evidence="1">The sequence shown here is derived from an EMBL/GenBank/DDBJ whole genome shotgun (WGS) entry which is preliminary data.</text>
</comment>
<evidence type="ECO:0000313" key="2">
    <source>
        <dbReference type="Proteomes" id="UP001211907"/>
    </source>
</evidence>
<proteinExistence type="predicted"/>
<name>A0AAD5SW98_9FUNG</name>
<dbReference type="AlphaFoldDB" id="A0AAD5SW98"/>
<organism evidence="1 2">
    <name type="scientific">Physocladia obscura</name>
    <dbReference type="NCBI Taxonomy" id="109957"/>
    <lineage>
        <taxon>Eukaryota</taxon>
        <taxon>Fungi</taxon>
        <taxon>Fungi incertae sedis</taxon>
        <taxon>Chytridiomycota</taxon>
        <taxon>Chytridiomycota incertae sedis</taxon>
        <taxon>Chytridiomycetes</taxon>
        <taxon>Chytridiales</taxon>
        <taxon>Chytriomycetaceae</taxon>
        <taxon>Physocladia</taxon>
    </lineage>
</organism>